<feature type="domain" description="HTH tetR-type" evidence="5">
    <location>
        <begin position="8"/>
        <end position="68"/>
    </location>
</feature>
<proteinExistence type="predicted"/>
<dbReference type="PANTHER" id="PTHR47506">
    <property type="entry name" value="TRANSCRIPTIONAL REGULATORY PROTEIN"/>
    <property type="match status" value="1"/>
</dbReference>
<dbReference type="Gene3D" id="1.10.357.10">
    <property type="entry name" value="Tetracycline Repressor, domain 2"/>
    <property type="match status" value="1"/>
</dbReference>
<dbReference type="Proteomes" id="UP000233248">
    <property type="component" value="Unassembled WGS sequence"/>
</dbReference>
<feature type="DNA-binding region" description="H-T-H motif" evidence="4">
    <location>
        <begin position="31"/>
        <end position="50"/>
    </location>
</feature>
<dbReference type="GO" id="GO:0003677">
    <property type="term" value="F:DNA binding"/>
    <property type="evidence" value="ECO:0007669"/>
    <property type="project" value="UniProtKB-UniRule"/>
</dbReference>
<organism evidence="6 7">
    <name type="scientific">Malaciobacter halophilus</name>
    <dbReference type="NCBI Taxonomy" id="197482"/>
    <lineage>
        <taxon>Bacteria</taxon>
        <taxon>Pseudomonadati</taxon>
        <taxon>Campylobacterota</taxon>
        <taxon>Epsilonproteobacteria</taxon>
        <taxon>Campylobacterales</taxon>
        <taxon>Arcobacteraceae</taxon>
        <taxon>Malaciobacter</taxon>
    </lineage>
</organism>
<evidence type="ECO:0000259" key="5">
    <source>
        <dbReference type="PROSITE" id="PS50977"/>
    </source>
</evidence>
<evidence type="ECO:0000256" key="1">
    <source>
        <dbReference type="ARBA" id="ARBA00023015"/>
    </source>
</evidence>
<name>A0A2N1J0J9_9BACT</name>
<evidence type="ECO:0000313" key="7">
    <source>
        <dbReference type="Proteomes" id="UP000233248"/>
    </source>
</evidence>
<reference evidence="6 7" key="1">
    <citation type="submission" date="2017-09" db="EMBL/GenBank/DDBJ databases">
        <title>Genomics of the genus Arcobacter.</title>
        <authorList>
            <person name="Perez-Cataluna A."/>
            <person name="Figueras M.J."/>
            <person name="Salas-Masso N."/>
        </authorList>
    </citation>
    <scope>NUCLEOTIDE SEQUENCE [LARGE SCALE GENOMIC DNA]</scope>
    <source>
        <strain evidence="6 7">DSM 18005</strain>
    </source>
</reference>
<dbReference type="RefSeq" id="WP_101185584.1">
    <property type="nucleotide sequence ID" value="NZ_CP031218.1"/>
</dbReference>
<protein>
    <recommendedName>
        <fullName evidence="5">HTH tetR-type domain-containing protein</fullName>
    </recommendedName>
</protein>
<keyword evidence="2 4" id="KW-0238">DNA-binding</keyword>
<comment type="caution">
    <text evidence="6">The sequence shown here is derived from an EMBL/GenBank/DDBJ whole genome shotgun (WGS) entry which is preliminary data.</text>
</comment>
<dbReference type="OrthoDB" id="9793734at2"/>
<dbReference type="InterPro" id="IPR001647">
    <property type="entry name" value="HTH_TetR"/>
</dbReference>
<evidence type="ECO:0000256" key="4">
    <source>
        <dbReference type="PROSITE-ProRule" id="PRU00335"/>
    </source>
</evidence>
<gene>
    <name evidence="6" type="ORF">CP960_11200</name>
</gene>
<keyword evidence="3" id="KW-0804">Transcription</keyword>
<dbReference type="InterPro" id="IPR009057">
    <property type="entry name" value="Homeodomain-like_sf"/>
</dbReference>
<dbReference type="SUPFAM" id="SSF46689">
    <property type="entry name" value="Homeodomain-like"/>
    <property type="match status" value="1"/>
</dbReference>
<dbReference type="PROSITE" id="PS50977">
    <property type="entry name" value="HTH_TETR_2"/>
    <property type="match status" value="1"/>
</dbReference>
<dbReference type="EMBL" id="NXIF01000043">
    <property type="protein sequence ID" value="PKI80066.1"/>
    <property type="molecule type" value="Genomic_DNA"/>
</dbReference>
<accession>A0A2N1J0J9</accession>
<sequence>MPIVVNKEEKIELICKKAYEQFKKEEIEKISLNKLIEKIDISKGQFYHYFKTKEELVFEVMKRKTKEYFKICEIDLKKCNSFEESLLRFFNVYIAEDELSKSLRKLFFASFQTYLYSNKKEVTHYNHFYYEYVDKKLLKIFEEYKISNNKKKFIKSICSTADGMYFRDLVDSKFNLQKELSIYLKEISMILLKE</sequence>
<dbReference type="Pfam" id="PF00440">
    <property type="entry name" value="TetR_N"/>
    <property type="match status" value="1"/>
</dbReference>
<keyword evidence="7" id="KW-1185">Reference proteome</keyword>
<dbReference type="AlphaFoldDB" id="A0A2N1J0J9"/>
<evidence type="ECO:0000256" key="3">
    <source>
        <dbReference type="ARBA" id="ARBA00023163"/>
    </source>
</evidence>
<evidence type="ECO:0000313" key="6">
    <source>
        <dbReference type="EMBL" id="PKI80066.1"/>
    </source>
</evidence>
<keyword evidence="1" id="KW-0805">Transcription regulation</keyword>
<evidence type="ECO:0000256" key="2">
    <source>
        <dbReference type="ARBA" id="ARBA00023125"/>
    </source>
</evidence>
<dbReference type="PANTHER" id="PTHR47506:SF6">
    <property type="entry name" value="HTH-TYPE TRANSCRIPTIONAL REPRESSOR NEMR"/>
    <property type="match status" value="1"/>
</dbReference>
<dbReference type="KEGG" id="ahs:AHALO_0519"/>